<feature type="domain" description="Helix-turn-helix" evidence="1">
    <location>
        <begin position="84"/>
        <end position="133"/>
    </location>
</feature>
<evidence type="ECO:0000259" key="1">
    <source>
        <dbReference type="Pfam" id="PF12728"/>
    </source>
</evidence>
<evidence type="ECO:0000313" key="2">
    <source>
        <dbReference type="EMBL" id="MFD1324389.1"/>
    </source>
</evidence>
<accession>A0ABW3YMG1</accession>
<sequence>MTAAARVMDEQTILPDAATKAEVVDLLKVLRERGHIAPARARLVSANGSSSVPLPDSLHDILVKALEALAGGYAVTIAPQHTTLTTQQAADLLGVSRPTLTKLLDDGKIPYERPNSHRRIKLADLLAYQQQRRQERRELLRRMTTESIEMGLYDIPAAQQENDDVEL</sequence>
<dbReference type="Gene3D" id="1.10.10.10">
    <property type="entry name" value="Winged helix-like DNA-binding domain superfamily/Winged helix DNA-binding domain"/>
    <property type="match status" value="1"/>
</dbReference>
<name>A0ABW3YMG1_9ACTN</name>
<protein>
    <submittedName>
        <fullName evidence="2">Helix-turn-helix domain-containing protein</fullName>
    </submittedName>
</protein>
<dbReference type="Pfam" id="PF12728">
    <property type="entry name" value="HTH_17"/>
    <property type="match status" value="1"/>
</dbReference>
<dbReference type="EMBL" id="JBHTMP010000047">
    <property type="protein sequence ID" value="MFD1324389.1"/>
    <property type="molecule type" value="Genomic_DNA"/>
</dbReference>
<dbReference type="RefSeq" id="WP_377574944.1">
    <property type="nucleotide sequence ID" value="NZ_JBHTMP010000047.1"/>
</dbReference>
<dbReference type="InterPro" id="IPR036388">
    <property type="entry name" value="WH-like_DNA-bd_sf"/>
</dbReference>
<dbReference type="Proteomes" id="UP001597260">
    <property type="component" value="Unassembled WGS sequence"/>
</dbReference>
<evidence type="ECO:0000313" key="3">
    <source>
        <dbReference type="Proteomes" id="UP001597260"/>
    </source>
</evidence>
<dbReference type="InterPro" id="IPR041657">
    <property type="entry name" value="HTH_17"/>
</dbReference>
<gene>
    <name evidence="2" type="ORF">ACFQ4H_25200</name>
</gene>
<proteinExistence type="predicted"/>
<keyword evidence="3" id="KW-1185">Reference proteome</keyword>
<dbReference type="NCBIfam" id="TIGR01764">
    <property type="entry name" value="excise"/>
    <property type="match status" value="1"/>
</dbReference>
<organism evidence="2 3">
    <name type="scientific">Micromonospora sonneratiae</name>
    <dbReference type="NCBI Taxonomy" id="1184706"/>
    <lineage>
        <taxon>Bacteria</taxon>
        <taxon>Bacillati</taxon>
        <taxon>Actinomycetota</taxon>
        <taxon>Actinomycetes</taxon>
        <taxon>Micromonosporales</taxon>
        <taxon>Micromonosporaceae</taxon>
        <taxon>Micromonospora</taxon>
    </lineage>
</organism>
<dbReference type="InterPro" id="IPR009061">
    <property type="entry name" value="DNA-bd_dom_put_sf"/>
</dbReference>
<reference evidence="3" key="1">
    <citation type="journal article" date="2019" name="Int. J. Syst. Evol. Microbiol.">
        <title>The Global Catalogue of Microorganisms (GCM) 10K type strain sequencing project: providing services to taxonomists for standard genome sequencing and annotation.</title>
        <authorList>
            <consortium name="The Broad Institute Genomics Platform"/>
            <consortium name="The Broad Institute Genome Sequencing Center for Infectious Disease"/>
            <person name="Wu L."/>
            <person name="Ma J."/>
        </authorList>
    </citation>
    <scope>NUCLEOTIDE SEQUENCE [LARGE SCALE GENOMIC DNA]</scope>
    <source>
        <strain evidence="3">JCM 31037</strain>
    </source>
</reference>
<comment type="caution">
    <text evidence="2">The sequence shown here is derived from an EMBL/GenBank/DDBJ whole genome shotgun (WGS) entry which is preliminary data.</text>
</comment>
<dbReference type="InterPro" id="IPR010093">
    <property type="entry name" value="SinI_DNA-bd"/>
</dbReference>
<dbReference type="SUPFAM" id="SSF46955">
    <property type="entry name" value="Putative DNA-binding domain"/>
    <property type="match status" value="1"/>
</dbReference>